<dbReference type="Gene3D" id="3.30.1490.20">
    <property type="entry name" value="ATP-grasp fold, A domain"/>
    <property type="match status" value="1"/>
</dbReference>
<keyword evidence="2 17" id="KW-0963">Cytoplasm</keyword>
<evidence type="ECO:0000256" key="3">
    <source>
        <dbReference type="ARBA" id="ARBA00022723"/>
    </source>
</evidence>
<evidence type="ECO:0000256" key="17">
    <source>
        <dbReference type="HAMAP-Rule" id="MF_00205"/>
    </source>
</evidence>
<keyword evidence="19" id="KW-0378">Hydrolase</keyword>
<dbReference type="CDD" id="cd03270">
    <property type="entry name" value="ABC_UvrA_I"/>
    <property type="match status" value="1"/>
</dbReference>
<comment type="subunit">
    <text evidence="17">Forms a heterotetramer with UvrB during the search for lesions.</text>
</comment>
<sequence>MGIKMDARKYIKIRGANENNLKNIDLDIPRNELVVFTGLSGSGKSSLAFDTIYAEGQRRYMESLSSYARQFLGQMEKPNVESIEGLSPAISIDQKSTNHNPRSTVGTVTEIYDYFRLLYARIGIPHCPKCGREIKKQTVDQMVDQVMALPEGTRIQLLAPVVRGRKGTHAKLFERAKKSGYVRVRVDGNLYELSEEISLDKNIKHNIEIIVDRLIVKSGIEKRLTDSVENVLHLAEGLLVVDVIGGEALNFSQSFSCPDCGISIEEIEPRSFSFNNPFGACPECYGLGYKMEFAEELMIPDPSLSINEGAIAVMGWQSCTDKSSFTRAILDALCKEYKFDLDTPFEKYPKKIHDVLIHGTNGKSVKVYYKGQRGEGVYDVAFEGLIKNVERRYRETGSDVMKAEYETFMNITPCSACNGERLKPGALAVTVGDKNIAEVTALSIEKLKIFLSSLELTETQKLIGGQILKEIDARTQFLLDVGLEYLTLSRAAGSLSGGEAQRIRLATQIGSGLVGVAYILDEPSIGLHQRDNDKLLATLKHLRDLGNTLIVVEHDEDTMLAADCVVDIGPGAGEHGGEVVAVGTAQEIMNNKNSITGAYLSGKIKIPVPGERKKPSGFLKIVGAQENNLKNIDVKIPLGVMTCVTGVSGSGKSSLINEILYKKLAKELNRARTIPGKHKRIEGLEQVDKVIDIDQSPIGRTPRSNPATYTGVFDLIRDLFAATPDAKARGYKKGRFSFNVKGGRCEACSGDGIIKIEMHFLPDVYVPCEVCGGKRYNRETLEVKYKGKTIYDVLNMTVEEALKFFEHVPSIRRKMETLNDVGLSYIRLGQPSTELSGGEAQRIKLASELSRRSTGKTVYILDEPTTGLHFADVHKLTEILRRLSGDGNTVVVIEHNLDVIKTADYIIDIGPEGGDKGGTIVATGTPEEVAKNKKSYTGKYIDAILKKN</sequence>
<dbReference type="PANTHER" id="PTHR43152">
    <property type="entry name" value="UVRABC SYSTEM PROTEIN A"/>
    <property type="match status" value="1"/>
</dbReference>
<comment type="function">
    <text evidence="17">The UvrABC repair system catalyzes the recognition and processing of DNA lesions. UvrA is an ATPase and a DNA-binding protein. A damage recognition complex composed of 2 UvrA and 2 UvrB subunits scans DNA for abnormalities. When the presence of a lesion has been verified by UvrB, the UvrA molecules dissociate.</text>
</comment>
<dbReference type="CDD" id="cd03271">
    <property type="entry name" value="ABC_UvrA_II"/>
    <property type="match status" value="1"/>
</dbReference>
<evidence type="ECO:0000256" key="10">
    <source>
        <dbReference type="ARBA" id="ARBA00022840"/>
    </source>
</evidence>
<dbReference type="InterPro" id="IPR017871">
    <property type="entry name" value="ABC_transporter-like_CS"/>
</dbReference>
<feature type="binding site" evidence="17">
    <location>
        <begin position="646"/>
        <end position="653"/>
    </location>
    <ligand>
        <name>ATP</name>
        <dbReference type="ChEBI" id="CHEBI:30616"/>
    </ligand>
</feature>
<keyword evidence="13 17" id="KW-0234">DNA repair</keyword>
<dbReference type="GO" id="GO:0005524">
    <property type="term" value="F:ATP binding"/>
    <property type="evidence" value="ECO:0007669"/>
    <property type="project" value="UniProtKB-UniRule"/>
</dbReference>
<protein>
    <recommendedName>
        <fullName evidence="15 17">UvrABC system protein A</fullName>
        <shortName evidence="17">UvrA protein</shortName>
    </recommendedName>
    <alternativeName>
        <fullName evidence="16 17">Excinuclease ABC subunit A</fullName>
    </alternativeName>
</protein>
<dbReference type="AlphaFoldDB" id="A0A923LFR8"/>
<evidence type="ECO:0000256" key="7">
    <source>
        <dbReference type="ARBA" id="ARBA00022769"/>
    </source>
</evidence>
<comment type="subcellular location">
    <subcellularLocation>
        <location evidence="1 17">Cytoplasm</location>
    </subcellularLocation>
</comment>
<keyword evidence="20" id="KW-1185">Reference proteome</keyword>
<organism evidence="19 20">
    <name type="scientific">Mediterraneibacter hominis</name>
    <dbReference type="NCBI Taxonomy" id="2763054"/>
    <lineage>
        <taxon>Bacteria</taxon>
        <taxon>Bacillati</taxon>
        <taxon>Bacillota</taxon>
        <taxon>Clostridia</taxon>
        <taxon>Lachnospirales</taxon>
        <taxon>Lachnospiraceae</taxon>
        <taxon>Mediterraneibacter</taxon>
    </lineage>
</organism>
<dbReference type="NCBIfam" id="NF001503">
    <property type="entry name" value="PRK00349.1"/>
    <property type="match status" value="1"/>
</dbReference>
<gene>
    <name evidence="17 19" type="primary">uvrA</name>
    <name evidence="19" type="ORF">H8S37_00955</name>
</gene>
<evidence type="ECO:0000256" key="9">
    <source>
        <dbReference type="ARBA" id="ARBA00022833"/>
    </source>
</evidence>
<name>A0A923LFR8_9FIRM</name>
<keyword evidence="5 17" id="KW-0547">Nucleotide-binding</keyword>
<dbReference type="GO" id="GO:0016887">
    <property type="term" value="F:ATP hydrolysis activity"/>
    <property type="evidence" value="ECO:0007669"/>
    <property type="project" value="InterPro"/>
</dbReference>
<dbReference type="GO" id="GO:0005737">
    <property type="term" value="C:cytoplasm"/>
    <property type="evidence" value="ECO:0007669"/>
    <property type="project" value="UniProtKB-SubCell"/>
</dbReference>
<evidence type="ECO:0000256" key="13">
    <source>
        <dbReference type="ARBA" id="ARBA00023204"/>
    </source>
</evidence>
<dbReference type="PROSITE" id="PS00211">
    <property type="entry name" value="ABC_TRANSPORTER_1"/>
    <property type="match status" value="2"/>
</dbReference>
<evidence type="ECO:0000256" key="1">
    <source>
        <dbReference type="ARBA" id="ARBA00004496"/>
    </source>
</evidence>
<keyword evidence="12 17" id="KW-0238">DNA-binding</keyword>
<evidence type="ECO:0000256" key="15">
    <source>
        <dbReference type="ARBA" id="ARBA00039316"/>
    </source>
</evidence>
<evidence type="ECO:0000313" key="19">
    <source>
        <dbReference type="EMBL" id="MBC5687503.1"/>
    </source>
</evidence>
<dbReference type="PANTHER" id="PTHR43152:SF3">
    <property type="entry name" value="UVRABC SYSTEM PROTEIN A"/>
    <property type="match status" value="1"/>
</dbReference>
<keyword evidence="8 17" id="KW-0863">Zinc-finger</keyword>
<evidence type="ECO:0000313" key="20">
    <source>
        <dbReference type="Proteomes" id="UP000652477"/>
    </source>
</evidence>
<dbReference type="EMBL" id="JACOPF010000001">
    <property type="protein sequence ID" value="MBC5687503.1"/>
    <property type="molecule type" value="Genomic_DNA"/>
</dbReference>
<dbReference type="RefSeq" id="WP_186874192.1">
    <property type="nucleotide sequence ID" value="NZ_JACOPF010000001.1"/>
</dbReference>
<dbReference type="GO" id="GO:0003677">
    <property type="term" value="F:DNA binding"/>
    <property type="evidence" value="ECO:0007669"/>
    <property type="project" value="UniProtKB-UniRule"/>
</dbReference>
<keyword evidence="3 17" id="KW-0479">Metal-binding</keyword>
<dbReference type="GO" id="GO:0008270">
    <property type="term" value="F:zinc ion binding"/>
    <property type="evidence" value="ECO:0007669"/>
    <property type="project" value="UniProtKB-UniRule"/>
</dbReference>
<reference evidence="19" key="1">
    <citation type="submission" date="2020-08" db="EMBL/GenBank/DDBJ databases">
        <title>Genome public.</title>
        <authorList>
            <person name="Liu C."/>
            <person name="Sun Q."/>
        </authorList>
    </citation>
    <scope>NUCLEOTIDE SEQUENCE</scope>
    <source>
        <strain evidence="19">NSJ-55</strain>
    </source>
</reference>
<evidence type="ECO:0000256" key="11">
    <source>
        <dbReference type="ARBA" id="ARBA00022881"/>
    </source>
</evidence>
<feature type="binding site" evidence="17">
    <location>
        <begin position="38"/>
        <end position="45"/>
    </location>
    <ligand>
        <name>ATP</name>
        <dbReference type="ChEBI" id="CHEBI:30616"/>
    </ligand>
</feature>
<evidence type="ECO:0000256" key="4">
    <source>
        <dbReference type="ARBA" id="ARBA00022737"/>
    </source>
</evidence>
<evidence type="ECO:0000256" key="16">
    <source>
        <dbReference type="ARBA" id="ARBA00042156"/>
    </source>
</evidence>
<dbReference type="Gene3D" id="1.20.1580.10">
    <property type="entry name" value="ABC transporter ATPase like domain"/>
    <property type="match status" value="2"/>
</dbReference>
<dbReference type="InterPro" id="IPR003439">
    <property type="entry name" value="ABC_transporter-like_ATP-bd"/>
</dbReference>
<dbReference type="Proteomes" id="UP000652477">
    <property type="component" value="Unassembled WGS sequence"/>
</dbReference>
<dbReference type="SUPFAM" id="SSF52540">
    <property type="entry name" value="P-loop containing nucleoside triphosphate hydrolases"/>
    <property type="match status" value="2"/>
</dbReference>
<dbReference type="GO" id="GO:0006289">
    <property type="term" value="P:nucleotide-excision repair"/>
    <property type="evidence" value="ECO:0007669"/>
    <property type="project" value="UniProtKB-UniRule"/>
</dbReference>
<feature type="zinc finger region" description="C4-type" evidence="17">
    <location>
        <begin position="745"/>
        <end position="771"/>
    </location>
</feature>
<dbReference type="PROSITE" id="PS50893">
    <property type="entry name" value="ABC_TRANSPORTER_2"/>
    <property type="match status" value="1"/>
</dbReference>
<dbReference type="InterPro" id="IPR027417">
    <property type="entry name" value="P-loop_NTPase"/>
</dbReference>
<feature type="domain" description="ABC transporter" evidence="18">
    <location>
        <begin position="613"/>
        <end position="942"/>
    </location>
</feature>
<keyword evidence="17" id="KW-0742">SOS response</keyword>
<keyword evidence="4 17" id="KW-0677">Repeat</keyword>
<proteinExistence type="inferred from homology"/>
<dbReference type="InterPro" id="IPR041102">
    <property type="entry name" value="UvrA_inter"/>
</dbReference>
<evidence type="ECO:0000256" key="5">
    <source>
        <dbReference type="ARBA" id="ARBA00022741"/>
    </source>
</evidence>
<dbReference type="GO" id="GO:0009432">
    <property type="term" value="P:SOS response"/>
    <property type="evidence" value="ECO:0007669"/>
    <property type="project" value="UniProtKB-UniRule"/>
</dbReference>
<keyword evidence="7 17" id="KW-0228">DNA excision</keyword>
<dbReference type="FunFam" id="1.20.1580.10:FF:000002">
    <property type="entry name" value="UvrABC system protein A"/>
    <property type="match status" value="1"/>
</dbReference>
<dbReference type="GO" id="GO:0009381">
    <property type="term" value="F:excinuclease ABC activity"/>
    <property type="evidence" value="ECO:0007669"/>
    <property type="project" value="UniProtKB-UniRule"/>
</dbReference>
<evidence type="ECO:0000256" key="8">
    <source>
        <dbReference type="ARBA" id="ARBA00022771"/>
    </source>
</evidence>
<feature type="zinc finger region" description="C4-type" evidence="17">
    <location>
        <begin position="257"/>
        <end position="284"/>
    </location>
</feature>
<dbReference type="InterPro" id="IPR004602">
    <property type="entry name" value="UvrA"/>
</dbReference>
<dbReference type="InterPro" id="IPR013815">
    <property type="entry name" value="ATP_grasp_subdomain_1"/>
</dbReference>
<dbReference type="Pfam" id="PF17760">
    <property type="entry name" value="UvrA_inter"/>
    <property type="match status" value="1"/>
</dbReference>
<dbReference type="NCBIfam" id="TIGR00630">
    <property type="entry name" value="uvra"/>
    <property type="match status" value="1"/>
</dbReference>
<dbReference type="GO" id="GO:0009380">
    <property type="term" value="C:excinuclease repair complex"/>
    <property type="evidence" value="ECO:0007669"/>
    <property type="project" value="InterPro"/>
</dbReference>
<keyword evidence="11 17" id="KW-0267">Excision nuclease</keyword>
<dbReference type="Gene3D" id="3.40.50.300">
    <property type="entry name" value="P-loop containing nucleotide triphosphate hydrolases"/>
    <property type="match status" value="2"/>
</dbReference>
<evidence type="ECO:0000256" key="14">
    <source>
        <dbReference type="ARBA" id="ARBA00038000"/>
    </source>
</evidence>
<comment type="similarity">
    <text evidence="14 17">Belongs to the ABC transporter superfamily. UvrA family.</text>
</comment>
<evidence type="ECO:0000256" key="6">
    <source>
        <dbReference type="ARBA" id="ARBA00022763"/>
    </source>
</evidence>
<keyword evidence="9 17" id="KW-0862">Zinc</keyword>
<evidence type="ECO:0000259" key="18">
    <source>
        <dbReference type="PROSITE" id="PS50893"/>
    </source>
</evidence>
<evidence type="ECO:0000256" key="2">
    <source>
        <dbReference type="ARBA" id="ARBA00022490"/>
    </source>
</evidence>
<dbReference type="HAMAP" id="MF_00205">
    <property type="entry name" value="UvrA"/>
    <property type="match status" value="1"/>
</dbReference>
<keyword evidence="10 17" id="KW-0067">ATP-binding</keyword>
<accession>A0A923LFR8</accession>
<dbReference type="Gene3D" id="1.10.8.280">
    <property type="entry name" value="ABC transporter ATPase domain-like"/>
    <property type="match status" value="1"/>
</dbReference>
<keyword evidence="6 17" id="KW-0227">DNA damage</keyword>
<evidence type="ECO:0000256" key="12">
    <source>
        <dbReference type="ARBA" id="ARBA00023125"/>
    </source>
</evidence>
<dbReference type="InterPro" id="IPR041552">
    <property type="entry name" value="UvrA_DNA-bd"/>
</dbReference>
<dbReference type="Pfam" id="PF17755">
    <property type="entry name" value="UvrA_DNA-bind"/>
    <property type="match status" value="1"/>
</dbReference>
<comment type="caution">
    <text evidence="19">The sequence shown here is derived from an EMBL/GenBank/DDBJ whole genome shotgun (WGS) entry which is preliminary data.</text>
</comment>